<dbReference type="PANTHER" id="PTHR30046">
    <property type="entry name" value="FLAGELLAR M-RING PROTEIN"/>
    <property type="match status" value="1"/>
</dbReference>
<dbReference type="Pfam" id="PF01514">
    <property type="entry name" value="YscJ_FliF"/>
    <property type="match status" value="1"/>
</dbReference>
<evidence type="ECO:0000256" key="11">
    <source>
        <dbReference type="SAM" id="Phobius"/>
    </source>
</evidence>
<feature type="region of interest" description="Disordered" evidence="10">
    <location>
        <begin position="325"/>
        <end position="346"/>
    </location>
</feature>
<feature type="transmembrane region" description="Helical" evidence="11">
    <location>
        <begin position="21"/>
        <end position="44"/>
    </location>
</feature>
<proteinExistence type="inferred from homology"/>
<comment type="subcellular location">
    <subcellularLocation>
        <location evidence="1 9">Bacterial flagellum basal body</location>
    </subcellularLocation>
    <subcellularLocation>
        <location evidence="2">Cell membrane</location>
        <topology evidence="2">Multi-pass membrane protein</topology>
    </subcellularLocation>
</comment>
<organism evidence="14 15">
    <name type="scientific">Planococcus faecalis</name>
    <dbReference type="NCBI Taxonomy" id="1598147"/>
    <lineage>
        <taxon>Bacteria</taxon>
        <taxon>Bacillati</taxon>
        <taxon>Bacillota</taxon>
        <taxon>Bacilli</taxon>
        <taxon>Bacillales</taxon>
        <taxon>Caryophanaceae</taxon>
        <taxon>Planococcus</taxon>
    </lineage>
</organism>
<dbReference type="NCBIfam" id="TIGR00206">
    <property type="entry name" value="fliF"/>
    <property type="match status" value="1"/>
</dbReference>
<gene>
    <name evidence="14" type="ORF">AJGP001_01115</name>
</gene>
<evidence type="ECO:0000259" key="12">
    <source>
        <dbReference type="Pfam" id="PF01514"/>
    </source>
</evidence>
<name>A0ABN4XLY2_9BACL</name>
<keyword evidence="5 11" id="KW-0812">Transmembrane</keyword>
<feature type="domain" description="Flagellar M-ring N-terminal" evidence="12">
    <location>
        <begin position="46"/>
        <end position="221"/>
    </location>
</feature>
<accession>A0ABN4XLY2</accession>
<keyword evidence="6 11" id="KW-1133">Transmembrane helix</keyword>
<keyword evidence="15" id="KW-1185">Reference proteome</keyword>
<dbReference type="InterPro" id="IPR045851">
    <property type="entry name" value="AMP-bd_C_sf"/>
</dbReference>
<comment type="function">
    <text evidence="9">The M ring may be actively involved in energy transduction.</text>
</comment>
<dbReference type="PRINTS" id="PR01009">
    <property type="entry name" value="FLGMRINGFLIF"/>
</dbReference>
<evidence type="ECO:0000259" key="13">
    <source>
        <dbReference type="Pfam" id="PF08345"/>
    </source>
</evidence>
<evidence type="ECO:0000256" key="1">
    <source>
        <dbReference type="ARBA" id="ARBA00004117"/>
    </source>
</evidence>
<keyword evidence="14" id="KW-0282">Flagellum</keyword>
<feature type="domain" description="Flagellar M-ring C-terminal" evidence="13">
    <location>
        <begin position="261"/>
        <end position="405"/>
    </location>
</feature>
<keyword evidence="7 11" id="KW-0472">Membrane</keyword>
<dbReference type="PANTHER" id="PTHR30046:SF0">
    <property type="entry name" value="FLAGELLAR M-RING PROTEIN"/>
    <property type="match status" value="1"/>
</dbReference>
<keyword evidence="4" id="KW-1003">Cell membrane</keyword>
<keyword evidence="8 9" id="KW-0975">Bacterial flagellum</keyword>
<evidence type="ECO:0000256" key="8">
    <source>
        <dbReference type="ARBA" id="ARBA00023143"/>
    </source>
</evidence>
<feature type="transmembrane region" description="Helical" evidence="11">
    <location>
        <begin position="452"/>
        <end position="473"/>
    </location>
</feature>
<comment type="similarity">
    <text evidence="3 9">Belongs to the FliF family.</text>
</comment>
<evidence type="ECO:0000256" key="6">
    <source>
        <dbReference type="ARBA" id="ARBA00022989"/>
    </source>
</evidence>
<evidence type="ECO:0000256" key="5">
    <source>
        <dbReference type="ARBA" id="ARBA00022692"/>
    </source>
</evidence>
<dbReference type="EMBL" id="CP019401">
    <property type="protein sequence ID" value="AQU77989.1"/>
    <property type="molecule type" value="Genomic_DNA"/>
</dbReference>
<dbReference type="InterPro" id="IPR043427">
    <property type="entry name" value="YscJ/FliF"/>
</dbReference>
<dbReference type="InterPro" id="IPR013556">
    <property type="entry name" value="Flag_M-ring_C"/>
</dbReference>
<dbReference type="InterPro" id="IPR000067">
    <property type="entry name" value="FlgMring_FliF"/>
</dbReference>
<keyword evidence="14" id="KW-0969">Cilium</keyword>
<evidence type="ECO:0000313" key="15">
    <source>
        <dbReference type="Proteomes" id="UP000189661"/>
    </source>
</evidence>
<evidence type="ECO:0000256" key="3">
    <source>
        <dbReference type="ARBA" id="ARBA00007971"/>
    </source>
</evidence>
<reference evidence="14 15" key="1">
    <citation type="submission" date="2017-01" db="EMBL/GenBank/DDBJ databases">
        <title>Planococcus faecalis genome complete sequence.</title>
        <authorList>
            <person name="Lee P.C."/>
        </authorList>
    </citation>
    <scope>NUCLEOTIDE SEQUENCE [LARGE SCALE GENOMIC DNA]</scope>
    <source>
        <strain evidence="14 15">AJ003</strain>
    </source>
</reference>
<evidence type="ECO:0000256" key="2">
    <source>
        <dbReference type="ARBA" id="ARBA00004651"/>
    </source>
</evidence>
<dbReference type="InterPro" id="IPR006182">
    <property type="entry name" value="FliF_N_dom"/>
</dbReference>
<dbReference type="Proteomes" id="UP000189661">
    <property type="component" value="Chromosome"/>
</dbReference>
<dbReference type="Gene3D" id="3.30.300.30">
    <property type="match status" value="1"/>
</dbReference>
<evidence type="ECO:0000256" key="7">
    <source>
        <dbReference type="ARBA" id="ARBA00023136"/>
    </source>
</evidence>
<keyword evidence="14" id="KW-0966">Cell projection</keyword>
<dbReference type="PIRSF" id="PIRSF004862">
    <property type="entry name" value="FliF"/>
    <property type="match status" value="1"/>
</dbReference>
<protein>
    <recommendedName>
        <fullName evidence="9">Flagellar M-ring protein</fullName>
    </recommendedName>
</protein>
<evidence type="ECO:0000256" key="9">
    <source>
        <dbReference type="PIRNR" id="PIRNR004862"/>
    </source>
</evidence>
<dbReference type="Pfam" id="PF08345">
    <property type="entry name" value="YscJ_FliF_C"/>
    <property type="match status" value="1"/>
</dbReference>
<evidence type="ECO:0000313" key="14">
    <source>
        <dbReference type="EMBL" id="AQU77989.1"/>
    </source>
</evidence>
<dbReference type="RefSeq" id="WP_071154095.1">
    <property type="nucleotide sequence ID" value="NZ_CP019401.1"/>
</dbReference>
<sequence length="545" mass="60602">MKEKLLVFKTKMSESWTSFSPVTKWSVIGSFFITLMILGIFVFFSNQSNFSVLYSDLTAAEAGEIKTAIEEQAIPVEVSADGKTISVPEEHLANLKVSLAAEGIPKNGNVNYGTFSENMGLGMTDRHFDVVERDAMQNELAYLIEQIDGVTEANVMITLPKENIWITDEEQTSTASIVVQGDSTLQLDQKQINGLYHLISKSVPSLPPEQIVIMDQNGQVFEVQDANQADTNLSVYQQHREIQKGIEQDIQRELQQMLGLLLGQDKVVVSVMTNIDFTKEKREEQLVEPVDVENNEGLSISVERIVETYSSEGTVIEDAAGTGETEVANYPGVDGAGNSESERTEERINSEVNRINRQIEKSPYVVDDITINVGVEPPIPDNPASLTQENIADISNLLKNAVSTSLSMNEFQATDVELEDRISVFATEFQGRPAVEDEKPEATFFAGIPNNLLLVIGAAIVLVIVIIVALLLLRKKKKVDIEEEYSFEGFEQALAKSNLLEPEEEEIDLSEFSNRSNPKRKTIEKLAKGRPEDFTKLLRSWMADD</sequence>
<evidence type="ECO:0000256" key="10">
    <source>
        <dbReference type="SAM" id="MobiDB-lite"/>
    </source>
</evidence>
<evidence type="ECO:0000256" key="4">
    <source>
        <dbReference type="ARBA" id="ARBA00022475"/>
    </source>
</evidence>